<organism evidence="2 3">
    <name type="scientific">Gordonia insulae</name>
    <dbReference type="NCBI Taxonomy" id="2420509"/>
    <lineage>
        <taxon>Bacteria</taxon>
        <taxon>Bacillati</taxon>
        <taxon>Actinomycetota</taxon>
        <taxon>Actinomycetes</taxon>
        <taxon>Mycobacteriales</taxon>
        <taxon>Gordoniaceae</taxon>
        <taxon>Gordonia</taxon>
    </lineage>
</organism>
<keyword evidence="1" id="KW-0472">Membrane</keyword>
<gene>
    <name evidence="2" type="ORF">D7316_00001</name>
</gene>
<dbReference type="AlphaFoldDB" id="A0A3G8JEC7"/>
<dbReference type="KEGG" id="gom:D7316_00001"/>
<sequence length="107" mass="11268">MIPPHLTDNIALYVVGTLALVLIGVLAMVMRAIVRGDLVPKATVESNTAELRDRIAAQASALVALTNTNSTLVTTNATQADSISDLADAAHLQVRIGEALHKQLEEA</sequence>
<keyword evidence="1" id="KW-0812">Transmembrane</keyword>
<name>A0A3G8JEC7_9ACTN</name>
<feature type="transmembrane region" description="Helical" evidence="1">
    <location>
        <begin position="12"/>
        <end position="34"/>
    </location>
</feature>
<dbReference type="RefSeq" id="WP_124706481.1">
    <property type="nucleotide sequence ID" value="NZ_CP033972.1"/>
</dbReference>
<dbReference type="EMBL" id="CP033972">
    <property type="protein sequence ID" value="AZG43437.1"/>
    <property type="molecule type" value="Genomic_DNA"/>
</dbReference>
<evidence type="ECO:0000313" key="3">
    <source>
        <dbReference type="Proteomes" id="UP000271469"/>
    </source>
</evidence>
<accession>A0A3G8JEC7</accession>
<keyword evidence="1" id="KW-1133">Transmembrane helix</keyword>
<dbReference type="Proteomes" id="UP000271469">
    <property type="component" value="Chromosome"/>
</dbReference>
<protein>
    <submittedName>
        <fullName evidence="2">Uncharacterized protein</fullName>
    </submittedName>
</protein>
<evidence type="ECO:0000256" key="1">
    <source>
        <dbReference type="SAM" id="Phobius"/>
    </source>
</evidence>
<evidence type="ECO:0000313" key="2">
    <source>
        <dbReference type="EMBL" id="AZG43437.1"/>
    </source>
</evidence>
<proteinExistence type="predicted"/>
<keyword evidence="3" id="KW-1185">Reference proteome</keyword>
<reference evidence="2 3" key="1">
    <citation type="submission" date="2018-11" db="EMBL/GenBank/DDBJ databases">
        <title>Gordonia insulae sp. nov., isolated from an island soil.</title>
        <authorList>
            <person name="Kim Y.S."/>
            <person name="Kim S.B."/>
        </authorList>
    </citation>
    <scope>NUCLEOTIDE SEQUENCE [LARGE SCALE GENOMIC DNA]</scope>
    <source>
        <strain evidence="2 3">MMS17-SY073</strain>
    </source>
</reference>
<dbReference type="OrthoDB" id="9975196at2"/>